<protein>
    <recommendedName>
        <fullName evidence="3 14">Dihydrolipoyl dehydrogenase</fullName>
        <ecNumber evidence="2 14">1.8.1.4</ecNumber>
    </recommendedName>
</protein>
<dbReference type="Proteomes" id="UP000584587">
    <property type="component" value="Unassembled WGS sequence"/>
</dbReference>
<keyword evidence="9 14" id="KW-0676">Redox-active center</keyword>
<evidence type="ECO:0000256" key="4">
    <source>
        <dbReference type="ARBA" id="ARBA00022630"/>
    </source>
</evidence>
<keyword evidence="12" id="KW-0547">Nucleotide-binding</keyword>
<feature type="domain" description="Pyridine nucleotide-disulphide oxidoreductase dimerisation" evidence="15">
    <location>
        <begin position="370"/>
        <end position="478"/>
    </location>
</feature>
<dbReference type="PIRSF" id="PIRSF000350">
    <property type="entry name" value="Mercury_reductase_MerA"/>
    <property type="match status" value="1"/>
</dbReference>
<keyword evidence="8" id="KW-1015">Disulfide bond</keyword>
<dbReference type="PRINTS" id="PR00368">
    <property type="entry name" value="FADPNR"/>
</dbReference>
<dbReference type="SUPFAM" id="SSF51905">
    <property type="entry name" value="FAD/NAD(P)-binding domain"/>
    <property type="match status" value="1"/>
</dbReference>
<evidence type="ECO:0000259" key="16">
    <source>
        <dbReference type="Pfam" id="PF07992"/>
    </source>
</evidence>
<evidence type="ECO:0000256" key="8">
    <source>
        <dbReference type="ARBA" id="ARBA00023157"/>
    </source>
</evidence>
<proteinExistence type="inferred from homology"/>
<feature type="disulfide bond" description="Redox-active" evidence="13">
    <location>
        <begin position="42"/>
        <end position="47"/>
    </location>
</feature>
<dbReference type="FunFam" id="3.30.390.30:FF:000001">
    <property type="entry name" value="Dihydrolipoyl dehydrogenase"/>
    <property type="match status" value="1"/>
</dbReference>
<feature type="binding site" evidence="12">
    <location>
        <position position="284"/>
    </location>
    <ligand>
        <name>NAD(+)</name>
        <dbReference type="ChEBI" id="CHEBI:57540"/>
    </ligand>
</feature>
<dbReference type="Pfam" id="PF07992">
    <property type="entry name" value="Pyr_redox_2"/>
    <property type="match status" value="1"/>
</dbReference>
<evidence type="ECO:0000313" key="17">
    <source>
        <dbReference type="EMBL" id="NKE38767.1"/>
    </source>
</evidence>
<keyword evidence="4 14" id="KW-0285">Flavoprotein</keyword>
<dbReference type="InterPro" id="IPR006258">
    <property type="entry name" value="Lipoamide_DH"/>
</dbReference>
<comment type="similarity">
    <text evidence="1 14">Belongs to the class-I pyridine nucleotide-disulfide oxidoreductase family.</text>
</comment>
<dbReference type="EMBL" id="JAAVVK010000002">
    <property type="protein sequence ID" value="NKE38767.1"/>
    <property type="molecule type" value="Genomic_DNA"/>
</dbReference>
<dbReference type="GO" id="GO:0050660">
    <property type="term" value="F:flavin adenine dinucleotide binding"/>
    <property type="evidence" value="ECO:0007669"/>
    <property type="project" value="InterPro"/>
</dbReference>
<dbReference type="NCBIfam" id="TIGR01350">
    <property type="entry name" value="lipoamide_DH"/>
    <property type="match status" value="1"/>
</dbReference>
<evidence type="ECO:0000256" key="9">
    <source>
        <dbReference type="ARBA" id="ARBA00023284"/>
    </source>
</evidence>
<keyword evidence="7 12" id="KW-0520">NAD</keyword>
<evidence type="ECO:0000259" key="15">
    <source>
        <dbReference type="Pfam" id="PF02852"/>
    </source>
</evidence>
<dbReference type="PANTHER" id="PTHR22912">
    <property type="entry name" value="DISULFIDE OXIDOREDUCTASE"/>
    <property type="match status" value="1"/>
</dbReference>
<evidence type="ECO:0000256" key="11">
    <source>
        <dbReference type="PIRSR" id="PIRSR000350-2"/>
    </source>
</evidence>
<comment type="cofactor">
    <cofactor evidence="12 14">
        <name>FAD</name>
        <dbReference type="ChEBI" id="CHEBI:57692"/>
    </cofactor>
    <text evidence="12 14">Binds 1 FAD per subunit.</text>
</comment>
<evidence type="ECO:0000256" key="6">
    <source>
        <dbReference type="ARBA" id="ARBA00023002"/>
    </source>
</evidence>
<dbReference type="InterPro" id="IPR036188">
    <property type="entry name" value="FAD/NAD-bd_sf"/>
</dbReference>
<comment type="miscellaneous">
    <text evidence="14">The active site is a redox-active disulfide bond.</text>
</comment>
<evidence type="ECO:0000256" key="3">
    <source>
        <dbReference type="ARBA" id="ARBA00016961"/>
    </source>
</evidence>
<dbReference type="Pfam" id="PF02852">
    <property type="entry name" value="Pyr_redox_dim"/>
    <property type="match status" value="1"/>
</dbReference>
<evidence type="ECO:0000256" key="10">
    <source>
        <dbReference type="ARBA" id="ARBA00049187"/>
    </source>
</evidence>
<dbReference type="GO" id="GO:0006103">
    <property type="term" value="P:2-oxoglutarate metabolic process"/>
    <property type="evidence" value="ECO:0007669"/>
    <property type="project" value="TreeGrafter"/>
</dbReference>
<comment type="caution">
    <text evidence="17">The sequence shown here is derived from an EMBL/GenBank/DDBJ whole genome shotgun (WGS) entry which is preliminary data.</text>
</comment>
<feature type="domain" description="FAD/NAD(P)-binding" evidence="16">
    <location>
        <begin position="5"/>
        <end position="344"/>
    </location>
</feature>
<dbReference type="Gene3D" id="3.30.390.30">
    <property type="match status" value="1"/>
</dbReference>
<dbReference type="GO" id="GO:0004148">
    <property type="term" value="F:dihydrolipoyl dehydrogenase (NADH) activity"/>
    <property type="evidence" value="ECO:0007669"/>
    <property type="project" value="UniProtKB-EC"/>
</dbReference>
<sequence length="489" mass="53369">MNYNYDLIIVGAGPGGYIAAERAGKLGLKTAIVEKGTWGGVCLNIGCIPTKTLLKNAKVFHYLDVSEKYGINYDKNSIHIDWNVAQKRKDDVVKKLTTGVQFLMKSNKVDSIVGTASAVDSHTIKVTDKEGSQKTYTAKYLIIATGSKVKMFDNPNVPVTGLSTNDLKNNQTLLTSTEILSLKEIPKSLTVIGGGVIGCEFAALFSTLGTKVTIIEYLPSILAISDRDISNELTKIFINNGIEILTNHSVASLEGNTLTYYAADDKERKNPKTITSDYFLLSTGRIPITEGFENLDLQIKPNGAFAVNNKLEALDKNNQVLDNIYIIGDVTGEKMLAHVASSQGLMAINNILVKEKKANYQERIVNYNQMPSCIYSFPEAASVGLTEEEVKKLYPDDYLSKKIPFSINGKALSDGETDGFVKLIISKKYGEILGAHILGTTATDMIAEIVNIMVNEDTIVELANACHPHPTLSEVVMDVAQDLALQINK</sequence>
<accession>A0A846U5N6</accession>
<dbReference type="InterPro" id="IPR023753">
    <property type="entry name" value="FAD/NAD-binding_dom"/>
</dbReference>
<dbReference type="InterPro" id="IPR012999">
    <property type="entry name" value="Pyr_OxRdtase_I_AS"/>
</dbReference>
<evidence type="ECO:0000313" key="18">
    <source>
        <dbReference type="Proteomes" id="UP000584587"/>
    </source>
</evidence>
<evidence type="ECO:0000256" key="2">
    <source>
        <dbReference type="ARBA" id="ARBA00012608"/>
    </source>
</evidence>
<evidence type="ECO:0000256" key="5">
    <source>
        <dbReference type="ARBA" id="ARBA00022827"/>
    </source>
</evidence>
<dbReference type="Gene3D" id="3.50.50.60">
    <property type="entry name" value="FAD/NAD(P)-binding domain"/>
    <property type="match status" value="2"/>
</dbReference>
<evidence type="ECO:0000256" key="14">
    <source>
        <dbReference type="RuleBase" id="RU003692"/>
    </source>
</evidence>
<evidence type="ECO:0000256" key="12">
    <source>
        <dbReference type="PIRSR" id="PIRSR000350-3"/>
    </source>
</evidence>
<keyword evidence="18" id="KW-1185">Reference proteome</keyword>
<name>A0A846U5N6_9MOLU</name>
<dbReference type="AlphaFoldDB" id="A0A846U5N6"/>
<evidence type="ECO:0000256" key="7">
    <source>
        <dbReference type="ARBA" id="ARBA00023027"/>
    </source>
</evidence>
<dbReference type="InterPro" id="IPR016156">
    <property type="entry name" value="FAD/NAD-linked_Rdtase_dimer_sf"/>
</dbReference>
<dbReference type="PRINTS" id="PR00411">
    <property type="entry name" value="PNDRDTASEI"/>
</dbReference>
<dbReference type="InterPro" id="IPR004099">
    <property type="entry name" value="Pyr_nucl-diS_OxRdtase_dimer"/>
</dbReference>
<feature type="binding site" evidence="12">
    <location>
        <begin position="145"/>
        <end position="147"/>
    </location>
    <ligand>
        <name>FAD</name>
        <dbReference type="ChEBI" id="CHEBI:57692"/>
    </ligand>
</feature>
<feature type="binding site" evidence="12">
    <location>
        <begin position="193"/>
        <end position="200"/>
    </location>
    <ligand>
        <name>NAD(+)</name>
        <dbReference type="ChEBI" id="CHEBI:57540"/>
    </ligand>
</feature>
<dbReference type="PANTHER" id="PTHR22912:SF160">
    <property type="entry name" value="DIHYDROLIPOYL DEHYDROGENASE"/>
    <property type="match status" value="1"/>
</dbReference>
<feature type="binding site" evidence="12">
    <location>
        <begin position="335"/>
        <end position="338"/>
    </location>
    <ligand>
        <name>FAD</name>
        <dbReference type="ChEBI" id="CHEBI:57692"/>
    </ligand>
</feature>
<dbReference type="PROSITE" id="PS00076">
    <property type="entry name" value="PYRIDINE_REDOX_1"/>
    <property type="match status" value="1"/>
</dbReference>
<organism evidence="17 18">
    <name type="scientific">Spiroplasma platyhelix PALS-1</name>
    <dbReference type="NCBI Taxonomy" id="1276218"/>
    <lineage>
        <taxon>Bacteria</taxon>
        <taxon>Bacillati</taxon>
        <taxon>Mycoplasmatota</taxon>
        <taxon>Mollicutes</taxon>
        <taxon>Entomoplasmatales</taxon>
        <taxon>Spiroplasmataceae</taxon>
        <taxon>Spiroplasma</taxon>
    </lineage>
</organism>
<evidence type="ECO:0000256" key="13">
    <source>
        <dbReference type="PIRSR" id="PIRSR000350-4"/>
    </source>
</evidence>
<dbReference type="RefSeq" id="WP_168105237.1">
    <property type="nucleotide sequence ID" value="NZ_CP051215.1"/>
</dbReference>
<feature type="binding site" evidence="12">
    <location>
        <position position="329"/>
    </location>
    <ligand>
        <name>FAD</name>
        <dbReference type="ChEBI" id="CHEBI:57692"/>
    </ligand>
</feature>
<comment type="catalytic activity">
    <reaction evidence="10 14">
        <text>N(6)-[(R)-dihydrolipoyl]-L-lysyl-[protein] + NAD(+) = N(6)-[(R)-lipoyl]-L-lysyl-[protein] + NADH + H(+)</text>
        <dbReference type="Rhea" id="RHEA:15045"/>
        <dbReference type="Rhea" id="RHEA-COMP:10474"/>
        <dbReference type="Rhea" id="RHEA-COMP:10475"/>
        <dbReference type="ChEBI" id="CHEBI:15378"/>
        <dbReference type="ChEBI" id="CHEBI:57540"/>
        <dbReference type="ChEBI" id="CHEBI:57945"/>
        <dbReference type="ChEBI" id="CHEBI:83099"/>
        <dbReference type="ChEBI" id="CHEBI:83100"/>
        <dbReference type="EC" id="1.8.1.4"/>
    </reaction>
</comment>
<keyword evidence="5 12" id="KW-0274">FAD</keyword>
<feature type="active site" description="Proton acceptor" evidence="11">
    <location>
        <position position="469"/>
    </location>
</feature>
<keyword evidence="6 14" id="KW-0560">Oxidoreductase</keyword>
<feature type="binding site" evidence="12">
    <location>
        <position position="216"/>
    </location>
    <ligand>
        <name>NAD(+)</name>
        <dbReference type="ChEBI" id="CHEBI:57540"/>
    </ligand>
</feature>
<reference evidence="17 18" key="1">
    <citation type="submission" date="2020-04" db="EMBL/GenBank/DDBJ databases">
        <title>Complete genome sequence of Spiroplasma platyhelix ATCC 51748, an insect isolate.</title>
        <authorList>
            <person name="Green E.A."/>
            <person name="Klassen J.L."/>
        </authorList>
    </citation>
    <scope>NUCLEOTIDE SEQUENCE [LARGE SCALE GENOMIC DNA]</scope>
    <source>
        <strain evidence="17 18">PALS-1</strain>
    </source>
</reference>
<feature type="binding site" evidence="12">
    <location>
        <position position="51"/>
    </location>
    <ligand>
        <name>FAD</name>
        <dbReference type="ChEBI" id="CHEBI:57692"/>
    </ligand>
</feature>
<dbReference type="InterPro" id="IPR050151">
    <property type="entry name" value="Class-I_Pyr_Nuc-Dis_Oxidored"/>
</dbReference>
<dbReference type="SUPFAM" id="SSF55424">
    <property type="entry name" value="FAD/NAD-linked reductases, dimerisation (C-terminal) domain"/>
    <property type="match status" value="1"/>
</dbReference>
<dbReference type="EC" id="1.8.1.4" evidence="2 14"/>
<gene>
    <name evidence="17" type="primary">lpdA</name>
    <name evidence="17" type="ORF">HER12_03285</name>
</gene>
<evidence type="ECO:0000256" key="1">
    <source>
        <dbReference type="ARBA" id="ARBA00007532"/>
    </source>
</evidence>
<dbReference type="InterPro" id="IPR001100">
    <property type="entry name" value="Pyr_nuc-diS_OxRdtase"/>
</dbReference>